<gene>
    <name evidence="2" type="ordered locus">Plav_2784</name>
</gene>
<protein>
    <recommendedName>
        <fullName evidence="1">SnoaL-like domain-containing protein</fullName>
    </recommendedName>
</protein>
<dbReference type="InterPro" id="IPR032710">
    <property type="entry name" value="NTF2-like_dom_sf"/>
</dbReference>
<accession>A7HWV9</accession>
<dbReference type="OrthoDB" id="1163083at2"/>
<reference evidence="2 3" key="1">
    <citation type="journal article" date="2011" name="Stand. Genomic Sci.">
        <title>Complete genome sequence of Parvibaculum lavamentivorans type strain (DS-1(T)).</title>
        <authorList>
            <person name="Schleheck D."/>
            <person name="Weiss M."/>
            <person name="Pitluck S."/>
            <person name="Bruce D."/>
            <person name="Land M.L."/>
            <person name="Han S."/>
            <person name="Saunders E."/>
            <person name="Tapia R."/>
            <person name="Detter C."/>
            <person name="Brettin T."/>
            <person name="Han J."/>
            <person name="Woyke T."/>
            <person name="Goodwin L."/>
            <person name="Pennacchio L."/>
            <person name="Nolan M."/>
            <person name="Cook A.M."/>
            <person name="Kjelleberg S."/>
            <person name="Thomas T."/>
        </authorList>
    </citation>
    <scope>NUCLEOTIDE SEQUENCE [LARGE SCALE GENOMIC DNA]</scope>
    <source>
        <strain evidence="3">DS-1 / DSM 13023 / NCIMB 13966</strain>
    </source>
</reference>
<dbReference type="Pfam" id="PF12680">
    <property type="entry name" value="SnoaL_2"/>
    <property type="match status" value="1"/>
</dbReference>
<dbReference type="KEGG" id="pla:Plav_2784"/>
<evidence type="ECO:0000259" key="1">
    <source>
        <dbReference type="Pfam" id="PF12680"/>
    </source>
</evidence>
<dbReference type="STRING" id="402881.Plav_2784"/>
<dbReference type="InterPro" id="IPR037401">
    <property type="entry name" value="SnoaL-like"/>
</dbReference>
<evidence type="ECO:0000313" key="3">
    <source>
        <dbReference type="Proteomes" id="UP000006377"/>
    </source>
</evidence>
<dbReference type="EMBL" id="CP000774">
    <property type="protein sequence ID" value="ABS64392.1"/>
    <property type="molecule type" value="Genomic_DNA"/>
</dbReference>
<keyword evidence="3" id="KW-1185">Reference proteome</keyword>
<dbReference type="Gene3D" id="3.10.450.50">
    <property type="match status" value="1"/>
</dbReference>
<sequence length="131" mass="14602">MSNKAREFLTRWYAFVEKHDPALLGALVAEDAMISSPAFYTPKQSKPYVTAILNAVIQGVEDFTYTKEWVDGNEIILEFETRIGDKKLKGIDRITVNDKGEMAHIEVLIRPLNGLIALAEHVKNTLGKAAA</sequence>
<dbReference type="RefSeq" id="WP_012111707.1">
    <property type="nucleotide sequence ID" value="NC_009719.1"/>
</dbReference>
<organism evidence="2 3">
    <name type="scientific">Parvibaculum lavamentivorans (strain DS-1 / DSM 13023 / NCIMB 13966)</name>
    <dbReference type="NCBI Taxonomy" id="402881"/>
    <lineage>
        <taxon>Bacteria</taxon>
        <taxon>Pseudomonadati</taxon>
        <taxon>Pseudomonadota</taxon>
        <taxon>Alphaproteobacteria</taxon>
        <taxon>Hyphomicrobiales</taxon>
        <taxon>Parvibaculaceae</taxon>
        <taxon>Parvibaculum</taxon>
    </lineage>
</organism>
<dbReference type="eggNOG" id="COG3631">
    <property type="taxonomic scope" value="Bacteria"/>
</dbReference>
<dbReference type="AlphaFoldDB" id="A7HWV9"/>
<dbReference type="HOGENOM" id="CLU_119884_0_0_5"/>
<name>A7HWV9_PARL1</name>
<dbReference type="Proteomes" id="UP000006377">
    <property type="component" value="Chromosome"/>
</dbReference>
<evidence type="ECO:0000313" key="2">
    <source>
        <dbReference type="EMBL" id="ABS64392.1"/>
    </source>
</evidence>
<dbReference type="SUPFAM" id="SSF54427">
    <property type="entry name" value="NTF2-like"/>
    <property type="match status" value="1"/>
</dbReference>
<proteinExistence type="predicted"/>
<feature type="domain" description="SnoaL-like" evidence="1">
    <location>
        <begin position="10"/>
        <end position="100"/>
    </location>
</feature>